<evidence type="ECO:0008006" key="4">
    <source>
        <dbReference type="Google" id="ProtNLM"/>
    </source>
</evidence>
<feature type="chain" id="PRO_5045971211" description="Lipoprotein" evidence="1">
    <location>
        <begin position="22"/>
        <end position="151"/>
    </location>
</feature>
<feature type="signal peptide" evidence="1">
    <location>
        <begin position="1"/>
        <end position="21"/>
    </location>
</feature>
<gene>
    <name evidence="2" type="ORF">FIA58_013975</name>
</gene>
<dbReference type="PROSITE" id="PS51257">
    <property type="entry name" value="PROKAR_LIPOPROTEIN"/>
    <property type="match status" value="1"/>
</dbReference>
<protein>
    <recommendedName>
        <fullName evidence="4">Lipoprotein</fullName>
    </recommendedName>
</protein>
<sequence>MKLIKSIFFMSIIGMMVFSSCSTESESTQVESLELQKNSQASKGSDYSIIFLNGEYQITSEPVNAELIEDENYQSISSVVLEQIQGNECSTCRTKCNTIGFYQAPGEDPGVGIWRVKCSNGLQYNVVYGCDHSISIYSANSVVQVPDCGWW</sequence>
<comment type="caution">
    <text evidence="2">The sequence shown here is derived from an EMBL/GenBank/DDBJ whole genome shotgun (WGS) entry which is preliminary data.</text>
</comment>
<dbReference type="RefSeq" id="WP_165928929.1">
    <property type="nucleotide sequence ID" value="NZ_VEVQ02000009.1"/>
</dbReference>
<reference evidence="2 3" key="2">
    <citation type="submission" date="2019-05" db="EMBL/GenBank/DDBJ databases">
        <authorList>
            <person name="Lianzixin W."/>
        </authorList>
    </citation>
    <scope>NUCLEOTIDE SEQUENCE [LARGE SCALE GENOMIC DNA]</scope>
    <source>
        <strain evidence="2 3">EC11</strain>
    </source>
</reference>
<reference evidence="2 3" key="3">
    <citation type="submission" date="2020-02" db="EMBL/GenBank/DDBJ databases">
        <title>Flavobacterium profundi sp. nov., isolated from a deep-sea seamount.</title>
        <authorList>
            <person name="Zhang D.-C."/>
        </authorList>
    </citation>
    <scope>NUCLEOTIDE SEQUENCE [LARGE SCALE GENOMIC DNA]</scope>
    <source>
        <strain evidence="2 3">EC11</strain>
    </source>
</reference>
<keyword evidence="1" id="KW-0732">Signal</keyword>
<evidence type="ECO:0000256" key="1">
    <source>
        <dbReference type="SAM" id="SignalP"/>
    </source>
</evidence>
<evidence type="ECO:0000313" key="2">
    <source>
        <dbReference type="EMBL" id="NHN26789.1"/>
    </source>
</evidence>
<dbReference type="Proteomes" id="UP000817854">
    <property type="component" value="Unassembled WGS sequence"/>
</dbReference>
<name>A0ABX0ISJ1_9FLAO</name>
<proteinExistence type="predicted"/>
<accession>A0ABX0ISJ1</accession>
<organism evidence="2 3">
    <name type="scientific">Flavobacterium jejuense</name>
    <dbReference type="NCBI Taxonomy" id="1544455"/>
    <lineage>
        <taxon>Bacteria</taxon>
        <taxon>Pseudomonadati</taxon>
        <taxon>Bacteroidota</taxon>
        <taxon>Flavobacteriia</taxon>
        <taxon>Flavobacteriales</taxon>
        <taxon>Flavobacteriaceae</taxon>
        <taxon>Flavobacterium</taxon>
    </lineage>
</organism>
<evidence type="ECO:0000313" key="3">
    <source>
        <dbReference type="Proteomes" id="UP000817854"/>
    </source>
</evidence>
<dbReference type="EMBL" id="VEVQ02000009">
    <property type="protein sequence ID" value="NHN26789.1"/>
    <property type="molecule type" value="Genomic_DNA"/>
</dbReference>
<keyword evidence="3" id="KW-1185">Reference proteome</keyword>
<reference evidence="3" key="1">
    <citation type="submission" date="2019-05" db="EMBL/GenBank/DDBJ databases">
        <title>Flavobacterium profundi sp. nov., isolated from a deep-sea seamount.</title>
        <authorList>
            <person name="Zhang D.-C."/>
        </authorList>
    </citation>
    <scope>NUCLEOTIDE SEQUENCE [LARGE SCALE GENOMIC DNA]</scope>
    <source>
        <strain evidence="3">EC11</strain>
    </source>
</reference>